<protein>
    <submittedName>
        <fullName evidence="3">Uncharacterized protein</fullName>
    </submittedName>
</protein>
<evidence type="ECO:0000313" key="5">
    <source>
        <dbReference type="Proteomes" id="UP000663829"/>
    </source>
</evidence>
<accession>A0A815SKB6</accession>
<evidence type="ECO:0000256" key="1">
    <source>
        <dbReference type="SAM" id="MobiDB-lite"/>
    </source>
</evidence>
<dbReference type="Proteomes" id="UP000681722">
    <property type="component" value="Unassembled WGS sequence"/>
</dbReference>
<dbReference type="OrthoDB" id="9974668at2759"/>
<gene>
    <name evidence="3" type="ORF">GPM918_LOCUS36174</name>
    <name evidence="4" type="ORF">SRO942_LOCUS36903</name>
</gene>
<proteinExistence type="predicted"/>
<evidence type="ECO:0000256" key="2">
    <source>
        <dbReference type="SAM" id="SignalP"/>
    </source>
</evidence>
<comment type="caution">
    <text evidence="3">The sequence shown here is derived from an EMBL/GenBank/DDBJ whole genome shotgun (WGS) entry which is preliminary data.</text>
</comment>
<feature type="signal peptide" evidence="2">
    <location>
        <begin position="1"/>
        <end position="22"/>
    </location>
</feature>
<evidence type="ECO:0000313" key="4">
    <source>
        <dbReference type="EMBL" id="CAF4352619.1"/>
    </source>
</evidence>
<feature type="region of interest" description="Disordered" evidence="1">
    <location>
        <begin position="45"/>
        <end position="71"/>
    </location>
</feature>
<keyword evidence="5" id="KW-1185">Reference proteome</keyword>
<name>A0A815SKB6_9BILA</name>
<dbReference type="EMBL" id="CAJNOQ010021620">
    <property type="protein sequence ID" value="CAF1489230.1"/>
    <property type="molecule type" value="Genomic_DNA"/>
</dbReference>
<feature type="chain" id="PRO_5035687644" evidence="2">
    <location>
        <begin position="23"/>
        <end position="107"/>
    </location>
</feature>
<sequence>MYIAVVFLSVYSFNLLLRSMSSHKPKPNLEDPIGYEPGQIHFGKDQVLSNEKKRAPQAGEKGEEDSHVCGQASREIFGGTSSTRILGEPISRQLDAAKPIDITNKKI</sequence>
<evidence type="ECO:0000313" key="3">
    <source>
        <dbReference type="EMBL" id="CAF1489230.1"/>
    </source>
</evidence>
<reference evidence="3" key="1">
    <citation type="submission" date="2021-02" db="EMBL/GenBank/DDBJ databases">
        <authorList>
            <person name="Nowell W R."/>
        </authorList>
    </citation>
    <scope>NUCLEOTIDE SEQUENCE</scope>
</reference>
<dbReference type="Proteomes" id="UP000663829">
    <property type="component" value="Unassembled WGS sequence"/>
</dbReference>
<keyword evidence="2" id="KW-0732">Signal</keyword>
<organism evidence="3 5">
    <name type="scientific">Didymodactylos carnosus</name>
    <dbReference type="NCBI Taxonomy" id="1234261"/>
    <lineage>
        <taxon>Eukaryota</taxon>
        <taxon>Metazoa</taxon>
        <taxon>Spiralia</taxon>
        <taxon>Gnathifera</taxon>
        <taxon>Rotifera</taxon>
        <taxon>Eurotatoria</taxon>
        <taxon>Bdelloidea</taxon>
        <taxon>Philodinida</taxon>
        <taxon>Philodinidae</taxon>
        <taxon>Didymodactylos</taxon>
    </lineage>
</organism>
<feature type="compositionally biased region" description="Basic and acidic residues" evidence="1">
    <location>
        <begin position="50"/>
        <end position="67"/>
    </location>
</feature>
<dbReference type="EMBL" id="CAJOBC010087109">
    <property type="protein sequence ID" value="CAF4352619.1"/>
    <property type="molecule type" value="Genomic_DNA"/>
</dbReference>
<dbReference type="AlphaFoldDB" id="A0A815SKB6"/>